<reference evidence="1 2" key="1">
    <citation type="submission" date="2019-08" db="EMBL/GenBank/DDBJ databases">
        <title>Agrococcus lahaulensis sp. nov., isolated from a cold desert of the Indian Himalayas.</title>
        <authorList>
            <person name="Qu J.H."/>
        </authorList>
    </citation>
    <scope>NUCLEOTIDE SEQUENCE [LARGE SCALE GENOMIC DNA]</scope>
    <source>
        <strain evidence="1 2">NS18</strain>
    </source>
</reference>
<protein>
    <submittedName>
        <fullName evidence="1">Uncharacterized protein</fullName>
    </submittedName>
</protein>
<evidence type="ECO:0000313" key="2">
    <source>
        <dbReference type="Proteomes" id="UP000323221"/>
    </source>
</evidence>
<dbReference type="Proteomes" id="UP000323221">
    <property type="component" value="Unassembled WGS sequence"/>
</dbReference>
<sequence length="169" mass="18085">MTITIVDGRSGSGKTALAERIAAGSGARIIHMDDLYAGWHGLATGSRLLERGILAPLAEGRRAVWRRWDWAVGDWGAEDSAEPGEALVVEGCGSLTLESREHADLAIWLEAPEAVRRARALERDGDDSWWMLWREQEDAHIAANGPVALADEVRDTAGPLPGGLPASGA</sequence>
<organism evidence="1 2">
    <name type="scientific">Agrococcus sediminis</name>
    <dbReference type="NCBI Taxonomy" id="2599924"/>
    <lineage>
        <taxon>Bacteria</taxon>
        <taxon>Bacillati</taxon>
        <taxon>Actinomycetota</taxon>
        <taxon>Actinomycetes</taxon>
        <taxon>Micrococcales</taxon>
        <taxon>Microbacteriaceae</taxon>
        <taxon>Agrococcus</taxon>
    </lineage>
</organism>
<dbReference type="InterPro" id="IPR027417">
    <property type="entry name" value="P-loop_NTPase"/>
</dbReference>
<dbReference type="RefSeq" id="WP_146356939.1">
    <property type="nucleotide sequence ID" value="NZ_VOIR01000014.1"/>
</dbReference>
<gene>
    <name evidence="1" type="ORF">FQ330_09240</name>
</gene>
<evidence type="ECO:0000313" key="1">
    <source>
        <dbReference type="EMBL" id="KAA6433114.1"/>
    </source>
</evidence>
<dbReference type="AlphaFoldDB" id="A0A5M8QDS2"/>
<dbReference type="OrthoDB" id="3237545at2"/>
<dbReference type="SUPFAM" id="SSF52540">
    <property type="entry name" value="P-loop containing nucleoside triphosphate hydrolases"/>
    <property type="match status" value="1"/>
</dbReference>
<proteinExistence type="predicted"/>
<name>A0A5M8QDS2_9MICO</name>
<accession>A0A5M8QDS2</accession>
<comment type="caution">
    <text evidence="1">The sequence shown here is derived from an EMBL/GenBank/DDBJ whole genome shotgun (WGS) entry which is preliminary data.</text>
</comment>
<keyword evidence="2" id="KW-1185">Reference proteome</keyword>
<dbReference type="Gene3D" id="3.40.50.300">
    <property type="entry name" value="P-loop containing nucleotide triphosphate hydrolases"/>
    <property type="match status" value="1"/>
</dbReference>
<dbReference type="EMBL" id="VOIR01000014">
    <property type="protein sequence ID" value="KAA6433114.1"/>
    <property type="molecule type" value="Genomic_DNA"/>
</dbReference>